<dbReference type="Proteomes" id="UP000030671">
    <property type="component" value="Unassembled WGS sequence"/>
</dbReference>
<feature type="compositionally biased region" description="Polar residues" evidence="1">
    <location>
        <begin position="56"/>
        <end position="74"/>
    </location>
</feature>
<feature type="compositionally biased region" description="Basic residues" evidence="1">
    <location>
        <begin position="179"/>
        <end position="190"/>
    </location>
</feature>
<feature type="compositionally biased region" description="Basic and acidic residues" evidence="1">
    <location>
        <begin position="221"/>
        <end position="233"/>
    </location>
</feature>
<evidence type="ECO:0000313" key="3">
    <source>
        <dbReference type="Proteomes" id="UP000030671"/>
    </source>
</evidence>
<proteinExistence type="predicted"/>
<dbReference type="EMBL" id="KI925461">
    <property type="protein sequence ID" value="ETW79211.1"/>
    <property type="molecule type" value="Genomic_DNA"/>
</dbReference>
<organism evidence="2 3">
    <name type="scientific">Heterobasidion irregulare (strain TC 32-1)</name>
    <dbReference type="NCBI Taxonomy" id="747525"/>
    <lineage>
        <taxon>Eukaryota</taxon>
        <taxon>Fungi</taxon>
        <taxon>Dikarya</taxon>
        <taxon>Basidiomycota</taxon>
        <taxon>Agaricomycotina</taxon>
        <taxon>Agaricomycetes</taxon>
        <taxon>Russulales</taxon>
        <taxon>Bondarzewiaceae</taxon>
        <taxon>Heterobasidion</taxon>
        <taxon>Heterobasidion annosum species complex</taxon>
    </lineage>
</organism>
<keyword evidence="3" id="KW-1185">Reference proteome</keyword>
<protein>
    <submittedName>
        <fullName evidence="2">Uncharacterized protein</fullName>
    </submittedName>
</protein>
<dbReference type="GeneID" id="20675342"/>
<sequence length="265" mass="28431">MGPRVLASSTPVTPAFMESDPARDVPTPRKIHGILKRAKSVHFAPPPARDGGNASADRTPTQEPLKTTSPTWQPSPLRECFTIADNAFTTTHLADASVLVNGDSASANITLPHLTTPDHRRPQAHHTPQTQKDNFSGAGVGPFVDKLNRSDLTTVVSPGRVPAASAKVPKGSRSVSPQLHRKSKGLRSRKGSMASTEKENKRSPFRISLGTASISTPQRGRKNENENEARRDGGGASQSAGGQTPQKGRRRSTPLKSLLTLKRLR</sequence>
<feature type="region of interest" description="Disordered" evidence="1">
    <location>
        <begin position="1"/>
        <end position="76"/>
    </location>
</feature>
<name>W4K291_HETIT</name>
<dbReference type="KEGG" id="hir:HETIRDRAFT_441261"/>
<dbReference type="InParanoid" id="W4K291"/>
<evidence type="ECO:0000313" key="2">
    <source>
        <dbReference type="EMBL" id="ETW79211.1"/>
    </source>
</evidence>
<feature type="region of interest" description="Disordered" evidence="1">
    <location>
        <begin position="155"/>
        <end position="265"/>
    </location>
</feature>
<feature type="compositionally biased region" description="Basic residues" evidence="1">
    <location>
        <begin position="29"/>
        <end position="40"/>
    </location>
</feature>
<evidence type="ECO:0000256" key="1">
    <source>
        <dbReference type="SAM" id="MobiDB-lite"/>
    </source>
</evidence>
<feature type="region of interest" description="Disordered" evidence="1">
    <location>
        <begin position="110"/>
        <end position="143"/>
    </location>
</feature>
<dbReference type="RefSeq" id="XP_009549464.1">
    <property type="nucleotide sequence ID" value="XM_009551169.1"/>
</dbReference>
<dbReference type="AlphaFoldDB" id="W4K291"/>
<reference evidence="2 3" key="1">
    <citation type="journal article" date="2012" name="New Phytol.">
        <title>Insight into trade-off between wood decay and parasitism from the genome of a fungal forest pathogen.</title>
        <authorList>
            <person name="Olson A."/>
            <person name="Aerts A."/>
            <person name="Asiegbu F."/>
            <person name="Belbahri L."/>
            <person name="Bouzid O."/>
            <person name="Broberg A."/>
            <person name="Canback B."/>
            <person name="Coutinho P.M."/>
            <person name="Cullen D."/>
            <person name="Dalman K."/>
            <person name="Deflorio G."/>
            <person name="van Diepen L.T."/>
            <person name="Dunand C."/>
            <person name="Duplessis S."/>
            <person name="Durling M."/>
            <person name="Gonthier P."/>
            <person name="Grimwood J."/>
            <person name="Fossdal C.G."/>
            <person name="Hansson D."/>
            <person name="Henrissat B."/>
            <person name="Hietala A."/>
            <person name="Himmelstrand K."/>
            <person name="Hoffmeister D."/>
            <person name="Hogberg N."/>
            <person name="James T.Y."/>
            <person name="Karlsson M."/>
            <person name="Kohler A."/>
            <person name="Kues U."/>
            <person name="Lee Y.H."/>
            <person name="Lin Y.C."/>
            <person name="Lind M."/>
            <person name="Lindquist E."/>
            <person name="Lombard V."/>
            <person name="Lucas S."/>
            <person name="Lunden K."/>
            <person name="Morin E."/>
            <person name="Murat C."/>
            <person name="Park J."/>
            <person name="Raffaello T."/>
            <person name="Rouze P."/>
            <person name="Salamov A."/>
            <person name="Schmutz J."/>
            <person name="Solheim H."/>
            <person name="Stahlberg J."/>
            <person name="Velez H."/>
            <person name="de Vries R.P."/>
            <person name="Wiebenga A."/>
            <person name="Woodward S."/>
            <person name="Yakovlev I."/>
            <person name="Garbelotto M."/>
            <person name="Martin F."/>
            <person name="Grigoriev I.V."/>
            <person name="Stenlid J."/>
        </authorList>
    </citation>
    <scope>NUCLEOTIDE SEQUENCE [LARGE SCALE GENOMIC DNA]</scope>
    <source>
        <strain evidence="2 3">TC 32-1</strain>
    </source>
</reference>
<gene>
    <name evidence="2" type="ORF">HETIRDRAFT_441261</name>
</gene>
<dbReference type="HOGENOM" id="CLU_1049939_0_0_1"/>
<accession>W4K291</accession>